<keyword evidence="1" id="KW-0472">Membrane</keyword>
<keyword evidence="3" id="KW-1185">Reference proteome</keyword>
<dbReference type="Proteomes" id="UP000605970">
    <property type="component" value="Unassembled WGS sequence"/>
</dbReference>
<dbReference type="AlphaFoldDB" id="A0A8S9ZVM2"/>
<organism evidence="2 3">
    <name type="scientific">Meloidogyne graminicola</name>
    <dbReference type="NCBI Taxonomy" id="189291"/>
    <lineage>
        <taxon>Eukaryota</taxon>
        <taxon>Metazoa</taxon>
        <taxon>Ecdysozoa</taxon>
        <taxon>Nematoda</taxon>
        <taxon>Chromadorea</taxon>
        <taxon>Rhabditida</taxon>
        <taxon>Tylenchina</taxon>
        <taxon>Tylenchomorpha</taxon>
        <taxon>Tylenchoidea</taxon>
        <taxon>Meloidogynidae</taxon>
        <taxon>Meloidogyninae</taxon>
        <taxon>Meloidogyne</taxon>
    </lineage>
</organism>
<protein>
    <submittedName>
        <fullName evidence="2">Uncharacterized protein</fullName>
    </submittedName>
</protein>
<feature type="transmembrane region" description="Helical" evidence="1">
    <location>
        <begin position="12"/>
        <end position="34"/>
    </location>
</feature>
<gene>
    <name evidence="2" type="ORF">Mgra_00003234</name>
</gene>
<evidence type="ECO:0000256" key="1">
    <source>
        <dbReference type="SAM" id="Phobius"/>
    </source>
</evidence>
<proteinExistence type="predicted"/>
<keyword evidence="1" id="KW-0812">Transmembrane</keyword>
<name>A0A8S9ZVM2_9BILA</name>
<evidence type="ECO:0000313" key="3">
    <source>
        <dbReference type="Proteomes" id="UP000605970"/>
    </source>
</evidence>
<reference evidence="2" key="1">
    <citation type="journal article" date="2020" name="Ecol. Evol.">
        <title>Genome structure and content of the rice root-knot nematode (Meloidogyne graminicola).</title>
        <authorList>
            <person name="Phan N.T."/>
            <person name="Danchin E.G.J."/>
            <person name="Klopp C."/>
            <person name="Perfus-Barbeoch L."/>
            <person name="Kozlowski D.K."/>
            <person name="Koutsovoulos G.D."/>
            <person name="Lopez-Roques C."/>
            <person name="Bouchez O."/>
            <person name="Zahm M."/>
            <person name="Besnard G."/>
            <person name="Bellafiore S."/>
        </authorList>
    </citation>
    <scope>NUCLEOTIDE SEQUENCE</scope>
    <source>
        <strain evidence="2">VN-18</strain>
    </source>
</reference>
<accession>A0A8S9ZVM2</accession>
<keyword evidence="1" id="KW-1133">Transmembrane helix</keyword>
<sequence length="130" mass="14958">MALNRWEMNNIFLALTIICLCASCITLIIIILIAKCQHIRYYRRRRSSTLLKGPGTKSTRSWKWRKEGPKDNQSIVFSTKTKAVTIESDGQFEWIDEKNSELVSPTIKVKTLLHTTNSQLNSLILNPHNN</sequence>
<dbReference type="OrthoDB" id="5886011at2759"/>
<dbReference type="EMBL" id="JABEBT010000021">
    <property type="protein sequence ID" value="KAF7637268.1"/>
    <property type="molecule type" value="Genomic_DNA"/>
</dbReference>
<comment type="caution">
    <text evidence="2">The sequence shown here is derived from an EMBL/GenBank/DDBJ whole genome shotgun (WGS) entry which is preliminary data.</text>
</comment>
<evidence type="ECO:0000313" key="2">
    <source>
        <dbReference type="EMBL" id="KAF7637268.1"/>
    </source>
</evidence>